<dbReference type="Proteomes" id="UP000064201">
    <property type="component" value="Chromosome"/>
</dbReference>
<feature type="transmembrane region" description="Helical" evidence="1">
    <location>
        <begin position="102"/>
        <end position="127"/>
    </location>
</feature>
<dbReference type="KEGG" id="tvr:TVD_09530"/>
<keyword evidence="1" id="KW-0812">Transmembrane</keyword>
<dbReference type="PANTHER" id="PTHR32251">
    <property type="entry name" value="3-OXO-5-ALPHA-STEROID 4-DEHYDROGENASE"/>
    <property type="match status" value="1"/>
</dbReference>
<dbReference type="Gene3D" id="1.20.120.1630">
    <property type="match status" value="1"/>
</dbReference>
<reference evidence="2 3" key="1">
    <citation type="submission" date="2015-04" db="EMBL/GenBank/DDBJ databases">
        <title>Complete Sequence for the Genome of the Thioalkalivibrio versutus D301.</title>
        <authorList>
            <person name="Mu T."/>
            <person name="Zhou J."/>
            <person name="Xu X."/>
        </authorList>
    </citation>
    <scope>NUCLEOTIDE SEQUENCE [LARGE SCALE GENOMIC DNA]</scope>
    <source>
        <strain evidence="2 3">D301</strain>
    </source>
</reference>
<sequence>MAGWVMFLVGFGAALALMTGVWAASVLRRDASLVDRYWGLGFVLVTLVWWGLAGWPVLGLWIVIPVLLWGLRLSAFITWRNWDHGEDGRYTDMRAGRSEGAFAARSLVTIFWLQGALVAVIGLPMLAVVRVEAVWWPLAVAGLLFWAVGLFFETLADAQMARFRADPGNRGQVMDRGLWRYSRHPNYFGEIVVWVGFGLLALAAGGWWAVPSAVLMILLILRVSGVTLLESRLHESRPGYADYVRRTNTLIPGPPRS</sequence>
<keyword evidence="3" id="KW-1185">Reference proteome</keyword>
<dbReference type="PATRIC" id="fig|106634.4.peg.1952"/>
<dbReference type="RefSeq" id="WP_019562901.1">
    <property type="nucleotide sequence ID" value="NZ_CP011367.1"/>
</dbReference>
<dbReference type="AlphaFoldDB" id="A0A0G3G2W0"/>
<feature type="transmembrane region" description="Helical" evidence="1">
    <location>
        <begin position="133"/>
        <end position="152"/>
    </location>
</feature>
<dbReference type="GO" id="GO:0016020">
    <property type="term" value="C:membrane"/>
    <property type="evidence" value="ECO:0007669"/>
    <property type="project" value="TreeGrafter"/>
</dbReference>
<gene>
    <name evidence="2" type="ORF">TVD_09530</name>
</gene>
<dbReference type="PANTHER" id="PTHR32251:SF17">
    <property type="entry name" value="STEROID 5-ALPHA REDUCTASE C-TERMINAL DOMAIN-CONTAINING PROTEIN"/>
    <property type="match status" value="1"/>
</dbReference>
<dbReference type="InterPro" id="IPR010721">
    <property type="entry name" value="UstE-like"/>
</dbReference>
<name>A0A0G3G2W0_9GAMM</name>
<accession>A0A0G3G2W0</accession>
<dbReference type="Pfam" id="PF06966">
    <property type="entry name" value="DUF1295"/>
    <property type="match status" value="1"/>
</dbReference>
<dbReference type="STRING" id="106634.TVD_09530"/>
<dbReference type="PROSITE" id="PS50244">
    <property type="entry name" value="S5A_REDUCTASE"/>
    <property type="match status" value="1"/>
</dbReference>
<feature type="transmembrane region" description="Helical" evidence="1">
    <location>
        <begin position="187"/>
        <end position="207"/>
    </location>
</feature>
<organism evidence="2 3">
    <name type="scientific">Thioalkalivibrio versutus</name>
    <dbReference type="NCBI Taxonomy" id="106634"/>
    <lineage>
        <taxon>Bacteria</taxon>
        <taxon>Pseudomonadati</taxon>
        <taxon>Pseudomonadota</taxon>
        <taxon>Gammaproteobacteria</taxon>
        <taxon>Chromatiales</taxon>
        <taxon>Ectothiorhodospiraceae</taxon>
        <taxon>Thioalkalivibrio</taxon>
    </lineage>
</organism>
<keyword evidence="1" id="KW-0472">Membrane</keyword>
<evidence type="ECO:0000313" key="3">
    <source>
        <dbReference type="Proteomes" id="UP000064201"/>
    </source>
</evidence>
<keyword evidence="1" id="KW-1133">Transmembrane helix</keyword>
<feature type="transmembrane region" description="Helical" evidence="1">
    <location>
        <begin position="47"/>
        <end position="71"/>
    </location>
</feature>
<evidence type="ECO:0000256" key="1">
    <source>
        <dbReference type="SAM" id="Phobius"/>
    </source>
</evidence>
<dbReference type="OrthoDB" id="9779233at2"/>
<proteinExistence type="predicted"/>
<dbReference type="EMBL" id="CP011367">
    <property type="protein sequence ID" value="AKJ95583.1"/>
    <property type="molecule type" value="Genomic_DNA"/>
</dbReference>
<protein>
    <submittedName>
        <fullName evidence="2">Uncharacterized protein</fullName>
    </submittedName>
</protein>
<evidence type="ECO:0000313" key="2">
    <source>
        <dbReference type="EMBL" id="AKJ95583.1"/>
    </source>
</evidence>